<evidence type="ECO:0000256" key="3">
    <source>
        <dbReference type="ARBA" id="ARBA00022777"/>
    </source>
</evidence>
<sequence>MVSFGRKSDFRVSEGDFQDIRGIRYNDDFVIPSQGVLSMAKVFHYETISLIPKPCRSAHLKAMEVVKKAGALLSYDPNMRLPLCSEELWNKSPGGGPNWDSWLNGVMLILMALLNPET</sequence>
<comment type="caution">
    <text evidence="6">The sequence shown here is derived from an EMBL/GenBank/DDBJ whole genome shotgun (WGS) entry which is preliminary data.</text>
</comment>
<accession>A0A6L2LR22</accession>
<dbReference type="AlphaFoldDB" id="A0A6L2LR22"/>
<dbReference type="InterPro" id="IPR050306">
    <property type="entry name" value="PfkB_Carbo_kinase"/>
</dbReference>
<dbReference type="GO" id="GO:0008865">
    <property type="term" value="F:fructokinase activity"/>
    <property type="evidence" value="ECO:0007669"/>
    <property type="project" value="TreeGrafter"/>
</dbReference>
<evidence type="ECO:0000313" key="6">
    <source>
        <dbReference type="EMBL" id="GEU62922.1"/>
    </source>
</evidence>
<evidence type="ECO:0000256" key="4">
    <source>
        <dbReference type="ARBA" id="ARBA00022840"/>
    </source>
</evidence>
<gene>
    <name evidence="6" type="ORF">Tci_034900</name>
</gene>
<dbReference type="EMBL" id="BKCJ010004758">
    <property type="protein sequence ID" value="GEU62922.1"/>
    <property type="molecule type" value="Genomic_DNA"/>
</dbReference>
<keyword evidence="3 6" id="KW-0418">Kinase</keyword>
<dbReference type="PANTHER" id="PTHR43085">
    <property type="entry name" value="HEXOKINASE FAMILY MEMBER"/>
    <property type="match status" value="1"/>
</dbReference>
<protein>
    <submittedName>
        <fullName evidence="6">Fructokinase-like protein</fullName>
    </submittedName>
</protein>
<keyword evidence="5" id="KW-0119">Carbohydrate metabolism</keyword>
<dbReference type="GO" id="GO:0005829">
    <property type="term" value="C:cytosol"/>
    <property type="evidence" value="ECO:0007669"/>
    <property type="project" value="TreeGrafter"/>
</dbReference>
<proteinExistence type="predicted"/>
<dbReference type="SUPFAM" id="SSF53613">
    <property type="entry name" value="Ribokinase-like"/>
    <property type="match status" value="1"/>
</dbReference>
<dbReference type="PANTHER" id="PTHR43085:SF24">
    <property type="entry name" value="FRUCTOKINASE-4-RELATED"/>
    <property type="match status" value="1"/>
</dbReference>
<evidence type="ECO:0000256" key="5">
    <source>
        <dbReference type="ARBA" id="ARBA00023277"/>
    </source>
</evidence>
<dbReference type="Gene3D" id="3.40.1190.30">
    <property type="match status" value="1"/>
</dbReference>
<dbReference type="GO" id="GO:0006000">
    <property type="term" value="P:fructose metabolic process"/>
    <property type="evidence" value="ECO:0007669"/>
    <property type="project" value="TreeGrafter"/>
</dbReference>
<dbReference type="GO" id="GO:0005524">
    <property type="term" value="F:ATP binding"/>
    <property type="evidence" value="ECO:0007669"/>
    <property type="project" value="UniProtKB-KW"/>
</dbReference>
<keyword evidence="2" id="KW-0547">Nucleotide-binding</keyword>
<dbReference type="InterPro" id="IPR029056">
    <property type="entry name" value="Ribokinase-like"/>
</dbReference>
<evidence type="ECO:0000256" key="1">
    <source>
        <dbReference type="ARBA" id="ARBA00022679"/>
    </source>
</evidence>
<keyword evidence="1" id="KW-0808">Transferase</keyword>
<evidence type="ECO:0000256" key="2">
    <source>
        <dbReference type="ARBA" id="ARBA00022741"/>
    </source>
</evidence>
<name>A0A6L2LR22_TANCI</name>
<organism evidence="6">
    <name type="scientific">Tanacetum cinerariifolium</name>
    <name type="common">Dalmatian daisy</name>
    <name type="synonym">Chrysanthemum cinerariifolium</name>
    <dbReference type="NCBI Taxonomy" id="118510"/>
    <lineage>
        <taxon>Eukaryota</taxon>
        <taxon>Viridiplantae</taxon>
        <taxon>Streptophyta</taxon>
        <taxon>Embryophyta</taxon>
        <taxon>Tracheophyta</taxon>
        <taxon>Spermatophyta</taxon>
        <taxon>Magnoliopsida</taxon>
        <taxon>eudicotyledons</taxon>
        <taxon>Gunneridae</taxon>
        <taxon>Pentapetalae</taxon>
        <taxon>asterids</taxon>
        <taxon>campanulids</taxon>
        <taxon>Asterales</taxon>
        <taxon>Asteraceae</taxon>
        <taxon>Asteroideae</taxon>
        <taxon>Anthemideae</taxon>
        <taxon>Anthemidinae</taxon>
        <taxon>Tanacetum</taxon>
    </lineage>
</organism>
<reference evidence="6" key="1">
    <citation type="journal article" date="2019" name="Sci. Rep.">
        <title>Draft genome of Tanacetum cinerariifolium, the natural source of mosquito coil.</title>
        <authorList>
            <person name="Yamashiro T."/>
            <person name="Shiraishi A."/>
            <person name="Satake H."/>
            <person name="Nakayama K."/>
        </authorList>
    </citation>
    <scope>NUCLEOTIDE SEQUENCE</scope>
</reference>
<keyword evidence="4" id="KW-0067">ATP-binding</keyword>